<dbReference type="RefSeq" id="WP_179588303.1">
    <property type="nucleotide sequence ID" value="NZ_JACBYR010000001.1"/>
</dbReference>
<dbReference type="Pfam" id="PF00697">
    <property type="entry name" value="PRAI"/>
    <property type="match status" value="1"/>
</dbReference>
<dbReference type="InterPro" id="IPR044643">
    <property type="entry name" value="TrpF_fam"/>
</dbReference>
<evidence type="ECO:0000256" key="3">
    <source>
        <dbReference type="ARBA" id="ARBA00007571"/>
    </source>
</evidence>
<evidence type="ECO:0000259" key="11">
    <source>
        <dbReference type="Pfam" id="PF00697"/>
    </source>
</evidence>
<protein>
    <recommendedName>
        <fullName evidence="5 10">N-(5'-phosphoribosyl)anthranilate isomerase</fullName>
        <shortName evidence="10">PRAI</shortName>
        <ecNumber evidence="4 10">5.3.1.24</ecNumber>
    </recommendedName>
</protein>
<keyword evidence="7 10" id="KW-0822">Tryptophan biosynthesis</keyword>
<comment type="pathway">
    <text evidence="2 10">Amino-acid biosynthesis; L-tryptophan biosynthesis; L-tryptophan from chorismate: step 3/5.</text>
</comment>
<evidence type="ECO:0000256" key="10">
    <source>
        <dbReference type="HAMAP-Rule" id="MF_00135"/>
    </source>
</evidence>
<evidence type="ECO:0000256" key="2">
    <source>
        <dbReference type="ARBA" id="ARBA00004664"/>
    </source>
</evidence>
<dbReference type="PANTHER" id="PTHR42894">
    <property type="entry name" value="N-(5'-PHOSPHORIBOSYL)ANTHRANILATE ISOMERASE"/>
    <property type="match status" value="1"/>
</dbReference>
<dbReference type="SUPFAM" id="SSF51366">
    <property type="entry name" value="Ribulose-phoshate binding barrel"/>
    <property type="match status" value="1"/>
</dbReference>
<dbReference type="EMBL" id="JACBYR010000001">
    <property type="protein sequence ID" value="NYE84634.1"/>
    <property type="molecule type" value="Genomic_DNA"/>
</dbReference>
<evidence type="ECO:0000256" key="9">
    <source>
        <dbReference type="ARBA" id="ARBA00023235"/>
    </source>
</evidence>
<evidence type="ECO:0000256" key="6">
    <source>
        <dbReference type="ARBA" id="ARBA00022605"/>
    </source>
</evidence>
<keyword evidence="13" id="KW-1185">Reference proteome</keyword>
<comment type="caution">
    <text evidence="12">The sequence shown here is derived from an EMBL/GenBank/DDBJ whole genome shotgun (WGS) entry which is preliminary data.</text>
</comment>
<gene>
    <name evidence="10" type="primary">trpF</name>
    <name evidence="12" type="ORF">FHW18_003905</name>
</gene>
<evidence type="ECO:0000256" key="1">
    <source>
        <dbReference type="ARBA" id="ARBA00001164"/>
    </source>
</evidence>
<dbReference type="CDD" id="cd00405">
    <property type="entry name" value="PRAI"/>
    <property type="match status" value="1"/>
</dbReference>
<dbReference type="GO" id="GO:0000162">
    <property type="term" value="P:L-tryptophan biosynthetic process"/>
    <property type="evidence" value="ECO:0007669"/>
    <property type="project" value="UniProtKB-UniRule"/>
</dbReference>
<keyword evidence="8 10" id="KW-0057">Aromatic amino acid biosynthesis</keyword>
<dbReference type="Gene3D" id="3.20.20.70">
    <property type="entry name" value="Aldolase class I"/>
    <property type="match status" value="1"/>
</dbReference>
<evidence type="ECO:0000313" key="13">
    <source>
        <dbReference type="Proteomes" id="UP000542125"/>
    </source>
</evidence>
<keyword evidence="6 10" id="KW-0028">Amino-acid biosynthesis</keyword>
<evidence type="ECO:0000256" key="5">
    <source>
        <dbReference type="ARBA" id="ARBA00022272"/>
    </source>
</evidence>
<dbReference type="InterPro" id="IPR011060">
    <property type="entry name" value="RibuloseP-bd_barrel"/>
</dbReference>
<dbReference type="GO" id="GO:0004640">
    <property type="term" value="F:phosphoribosylanthranilate isomerase activity"/>
    <property type="evidence" value="ECO:0007669"/>
    <property type="project" value="UniProtKB-UniRule"/>
</dbReference>
<organism evidence="12 13">
    <name type="scientific">Pigmentiphaga litoralis</name>
    <dbReference type="NCBI Taxonomy" id="516702"/>
    <lineage>
        <taxon>Bacteria</taxon>
        <taxon>Pseudomonadati</taxon>
        <taxon>Pseudomonadota</taxon>
        <taxon>Betaproteobacteria</taxon>
        <taxon>Burkholderiales</taxon>
        <taxon>Alcaligenaceae</taxon>
        <taxon>Pigmentiphaga</taxon>
    </lineage>
</organism>
<dbReference type="HAMAP" id="MF_00135">
    <property type="entry name" value="PRAI"/>
    <property type="match status" value="1"/>
</dbReference>
<sequence length="213" mass="22570">MPRTRIKICGLTREEDVDAAVAAGADAIGLVFYARSARALTPERAAALRARLPPFVDVVALFVNATPEEVSKVVDVVQPELLQFHGDETPAECERHGRRYLRALRVGAPGMDTPEGLLKSCLEYSSAAGWLFDSHSDGYGGSGRTFDWSLVQSANARPVVLSGGLHAENVAAAVATLRPFAVDVSSGVEQAPGIKSAEKIARFIAAVRQADAG</sequence>
<name>A0A7Y9IYV1_9BURK</name>
<dbReference type="EC" id="5.3.1.24" evidence="4 10"/>
<keyword evidence="9 10" id="KW-0413">Isomerase</keyword>
<dbReference type="Proteomes" id="UP000542125">
    <property type="component" value="Unassembled WGS sequence"/>
</dbReference>
<feature type="domain" description="N-(5'phosphoribosyl) anthranilate isomerase (PRAI)" evidence="11">
    <location>
        <begin position="6"/>
        <end position="205"/>
    </location>
</feature>
<evidence type="ECO:0000256" key="7">
    <source>
        <dbReference type="ARBA" id="ARBA00022822"/>
    </source>
</evidence>
<evidence type="ECO:0000256" key="8">
    <source>
        <dbReference type="ARBA" id="ARBA00023141"/>
    </source>
</evidence>
<dbReference type="NCBIfam" id="NF002298">
    <property type="entry name" value="PRK01222.1-4"/>
    <property type="match status" value="1"/>
</dbReference>
<comment type="catalytic activity">
    <reaction evidence="1 10">
        <text>N-(5-phospho-beta-D-ribosyl)anthranilate = 1-(2-carboxyphenylamino)-1-deoxy-D-ribulose 5-phosphate</text>
        <dbReference type="Rhea" id="RHEA:21540"/>
        <dbReference type="ChEBI" id="CHEBI:18277"/>
        <dbReference type="ChEBI" id="CHEBI:58613"/>
        <dbReference type="EC" id="5.3.1.24"/>
    </reaction>
</comment>
<dbReference type="FunFam" id="3.20.20.70:FF:000075">
    <property type="entry name" value="Tryptophan biosynthesis protein TRP1"/>
    <property type="match status" value="1"/>
</dbReference>
<dbReference type="InterPro" id="IPR001240">
    <property type="entry name" value="PRAI_dom"/>
</dbReference>
<dbReference type="AlphaFoldDB" id="A0A7Y9IYV1"/>
<proteinExistence type="inferred from homology"/>
<dbReference type="InterPro" id="IPR013785">
    <property type="entry name" value="Aldolase_TIM"/>
</dbReference>
<dbReference type="NCBIfam" id="NF002299">
    <property type="entry name" value="PRK01222.1-6"/>
    <property type="match status" value="1"/>
</dbReference>
<reference evidence="12 13" key="1">
    <citation type="submission" date="2020-07" db="EMBL/GenBank/DDBJ databases">
        <title>Genomic Encyclopedia of Type Strains, Phase IV (KMG-V): Genome sequencing to study the core and pangenomes of soil and plant-associated prokaryotes.</title>
        <authorList>
            <person name="Whitman W."/>
        </authorList>
    </citation>
    <scope>NUCLEOTIDE SEQUENCE [LARGE SCALE GENOMIC DNA]</scope>
    <source>
        <strain evidence="12 13">SAS40</strain>
    </source>
</reference>
<evidence type="ECO:0000313" key="12">
    <source>
        <dbReference type="EMBL" id="NYE84634.1"/>
    </source>
</evidence>
<accession>A0A7Y9IYV1</accession>
<evidence type="ECO:0000256" key="4">
    <source>
        <dbReference type="ARBA" id="ARBA00012572"/>
    </source>
</evidence>
<comment type="similarity">
    <text evidence="3 10">Belongs to the TrpF family.</text>
</comment>
<dbReference type="UniPathway" id="UPA00035">
    <property type="reaction ID" value="UER00042"/>
</dbReference>
<dbReference type="PANTHER" id="PTHR42894:SF1">
    <property type="entry name" value="N-(5'-PHOSPHORIBOSYL)ANTHRANILATE ISOMERASE"/>
    <property type="match status" value="1"/>
</dbReference>